<name>A0A0D0CFI4_9AGAR</name>
<feature type="region of interest" description="Disordered" evidence="1">
    <location>
        <begin position="1"/>
        <end position="43"/>
    </location>
</feature>
<keyword evidence="3" id="KW-1185">Reference proteome</keyword>
<evidence type="ECO:0000313" key="3">
    <source>
        <dbReference type="Proteomes" id="UP000053593"/>
    </source>
</evidence>
<proteinExistence type="predicted"/>
<dbReference type="AlphaFoldDB" id="A0A0D0CFI4"/>
<reference evidence="2 3" key="1">
    <citation type="submission" date="2014-04" db="EMBL/GenBank/DDBJ databases">
        <title>Evolutionary Origins and Diversification of the Mycorrhizal Mutualists.</title>
        <authorList>
            <consortium name="DOE Joint Genome Institute"/>
            <consortium name="Mycorrhizal Genomics Consortium"/>
            <person name="Kohler A."/>
            <person name="Kuo A."/>
            <person name="Nagy L.G."/>
            <person name="Floudas D."/>
            <person name="Copeland A."/>
            <person name="Barry K.W."/>
            <person name="Cichocki N."/>
            <person name="Veneault-Fourrey C."/>
            <person name="LaButti K."/>
            <person name="Lindquist E.A."/>
            <person name="Lipzen A."/>
            <person name="Lundell T."/>
            <person name="Morin E."/>
            <person name="Murat C."/>
            <person name="Riley R."/>
            <person name="Ohm R."/>
            <person name="Sun H."/>
            <person name="Tunlid A."/>
            <person name="Henrissat B."/>
            <person name="Grigoriev I.V."/>
            <person name="Hibbett D.S."/>
            <person name="Martin F."/>
        </authorList>
    </citation>
    <scope>NUCLEOTIDE SEQUENCE [LARGE SCALE GENOMIC DNA]</scope>
    <source>
        <strain evidence="2 3">FD-317 M1</strain>
    </source>
</reference>
<organism evidence="2 3">
    <name type="scientific">Collybiopsis luxurians FD-317 M1</name>
    <dbReference type="NCBI Taxonomy" id="944289"/>
    <lineage>
        <taxon>Eukaryota</taxon>
        <taxon>Fungi</taxon>
        <taxon>Dikarya</taxon>
        <taxon>Basidiomycota</taxon>
        <taxon>Agaricomycotina</taxon>
        <taxon>Agaricomycetes</taxon>
        <taxon>Agaricomycetidae</taxon>
        <taxon>Agaricales</taxon>
        <taxon>Marasmiineae</taxon>
        <taxon>Omphalotaceae</taxon>
        <taxon>Collybiopsis</taxon>
        <taxon>Collybiopsis luxurians</taxon>
    </lineage>
</organism>
<evidence type="ECO:0000256" key="1">
    <source>
        <dbReference type="SAM" id="MobiDB-lite"/>
    </source>
</evidence>
<feature type="compositionally biased region" description="Low complexity" evidence="1">
    <location>
        <begin position="32"/>
        <end position="43"/>
    </location>
</feature>
<feature type="compositionally biased region" description="Acidic residues" evidence="1">
    <location>
        <begin position="1"/>
        <end position="26"/>
    </location>
</feature>
<gene>
    <name evidence="2" type="ORF">GYMLUDRAFT_247410</name>
</gene>
<evidence type="ECO:0000313" key="2">
    <source>
        <dbReference type="EMBL" id="KIK56867.1"/>
    </source>
</evidence>
<sequence>MNVDNEDPFESDSENGSETGDNDSDVEAPLGELASEEVSTSSTTLVLDEALELHSAARLSVHLPIAVRQPSSAGRVEYGAPTSRRFNAPSIFSHPGVRTPSAVLDSQRLLLHDEGSTSTSDPNEMNPNLEPILESRRASATAQHEEDEVADPDSCYYTVWLVSAA</sequence>
<dbReference type="HOGENOM" id="CLU_1610948_0_0_1"/>
<accession>A0A0D0CFI4</accession>
<feature type="compositionally biased region" description="Polar residues" evidence="1">
    <location>
        <begin position="116"/>
        <end position="126"/>
    </location>
</feature>
<dbReference type="OrthoDB" id="10262656at2759"/>
<protein>
    <submittedName>
        <fullName evidence="2">Uncharacterized protein</fullName>
    </submittedName>
</protein>
<feature type="region of interest" description="Disordered" evidence="1">
    <location>
        <begin position="113"/>
        <end position="151"/>
    </location>
</feature>
<dbReference type="Proteomes" id="UP000053593">
    <property type="component" value="Unassembled WGS sequence"/>
</dbReference>
<dbReference type="EMBL" id="KN834794">
    <property type="protein sequence ID" value="KIK56867.1"/>
    <property type="molecule type" value="Genomic_DNA"/>
</dbReference>